<feature type="signal peptide" evidence="2">
    <location>
        <begin position="1"/>
        <end position="32"/>
    </location>
</feature>
<protein>
    <submittedName>
        <fullName evidence="3">HEAT repeat domain-containing protein</fullName>
    </submittedName>
</protein>
<dbReference type="EMBL" id="JBHSPH010000001">
    <property type="protein sequence ID" value="MFC5860792.1"/>
    <property type="molecule type" value="Genomic_DNA"/>
</dbReference>
<keyword evidence="2" id="KW-0732">Signal</keyword>
<sequence>MRLLRISSVRRVAVCGVLPLLAITFWASIAVAQDSASSSSAGSQGQDEKKETGSPRAADMSPAEMVQWSWRILTDNVQDTKHFENQTQALDALSSLGANAKANGLIAAAMKDTNLDVRTAAVLAAGKAKSRTLVEPVKELLDDAEPQVMYAAATTLWTQFKDRSGEDLLEDIAAGDRKANPTLVKGAKHDISRTLHSPSALTKLGVTTGAGLVLGPFGFSVTAIEYARKNGSDSARVKSIELLAEDRTADVRDQMLSALDDKDPGVRAAALRVVGSYHRAQDGKRIEPLFDDAKLPVRLAAAAAYINCAGGVVRAKSDRP</sequence>
<dbReference type="Pfam" id="PF13646">
    <property type="entry name" value="HEAT_2"/>
    <property type="match status" value="2"/>
</dbReference>
<proteinExistence type="predicted"/>
<evidence type="ECO:0000256" key="1">
    <source>
        <dbReference type="SAM" id="MobiDB-lite"/>
    </source>
</evidence>
<accession>A0ABW1EAG7</accession>
<dbReference type="InterPro" id="IPR016024">
    <property type="entry name" value="ARM-type_fold"/>
</dbReference>
<evidence type="ECO:0000256" key="2">
    <source>
        <dbReference type="SAM" id="SignalP"/>
    </source>
</evidence>
<comment type="caution">
    <text evidence="3">The sequence shown here is derived from an EMBL/GenBank/DDBJ whole genome shotgun (WGS) entry which is preliminary data.</text>
</comment>
<feature type="chain" id="PRO_5046281382" evidence="2">
    <location>
        <begin position="33"/>
        <end position="320"/>
    </location>
</feature>
<dbReference type="Gene3D" id="1.25.10.10">
    <property type="entry name" value="Leucine-rich Repeat Variant"/>
    <property type="match status" value="2"/>
</dbReference>
<name>A0ABW1EAG7_9BACT</name>
<keyword evidence="4" id="KW-1185">Reference proteome</keyword>
<dbReference type="Proteomes" id="UP001596091">
    <property type="component" value="Unassembled WGS sequence"/>
</dbReference>
<feature type="region of interest" description="Disordered" evidence="1">
    <location>
        <begin position="37"/>
        <end position="61"/>
    </location>
</feature>
<evidence type="ECO:0000313" key="3">
    <source>
        <dbReference type="EMBL" id="MFC5860792.1"/>
    </source>
</evidence>
<dbReference type="SUPFAM" id="SSF48371">
    <property type="entry name" value="ARM repeat"/>
    <property type="match status" value="1"/>
</dbReference>
<organism evidence="3 4">
    <name type="scientific">Acidicapsa dinghuensis</name>
    <dbReference type="NCBI Taxonomy" id="2218256"/>
    <lineage>
        <taxon>Bacteria</taxon>
        <taxon>Pseudomonadati</taxon>
        <taxon>Acidobacteriota</taxon>
        <taxon>Terriglobia</taxon>
        <taxon>Terriglobales</taxon>
        <taxon>Acidobacteriaceae</taxon>
        <taxon>Acidicapsa</taxon>
    </lineage>
</organism>
<gene>
    <name evidence="3" type="ORF">ACFPT7_00640</name>
</gene>
<dbReference type="InterPro" id="IPR011989">
    <property type="entry name" value="ARM-like"/>
</dbReference>
<dbReference type="RefSeq" id="WP_263335099.1">
    <property type="nucleotide sequence ID" value="NZ_JAGSYH010000002.1"/>
</dbReference>
<reference evidence="4" key="1">
    <citation type="journal article" date="2019" name="Int. J. Syst. Evol. Microbiol.">
        <title>The Global Catalogue of Microorganisms (GCM) 10K type strain sequencing project: providing services to taxonomists for standard genome sequencing and annotation.</title>
        <authorList>
            <consortium name="The Broad Institute Genomics Platform"/>
            <consortium name="The Broad Institute Genome Sequencing Center for Infectious Disease"/>
            <person name="Wu L."/>
            <person name="Ma J."/>
        </authorList>
    </citation>
    <scope>NUCLEOTIDE SEQUENCE [LARGE SCALE GENOMIC DNA]</scope>
    <source>
        <strain evidence="4">JCM 4087</strain>
    </source>
</reference>
<evidence type="ECO:0000313" key="4">
    <source>
        <dbReference type="Proteomes" id="UP001596091"/>
    </source>
</evidence>